<dbReference type="Pfam" id="PF04965">
    <property type="entry name" value="GPW_gp25"/>
    <property type="match status" value="1"/>
</dbReference>
<gene>
    <name evidence="2" type="primary">tssE</name>
    <name evidence="2" type="ORF">HOP52_06890</name>
</gene>
<reference evidence="2 3" key="1">
    <citation type="submission" date="2020-05" db="EMBL/GenBank/DDBJ databases">
        <title>Comparative genomic analysis of denitrifying bacteria from Halomonas genus.</title>
        <authorList>
            <person name="Wang L."/>
            <person name="Shao Z."/>
        </authorList>
    </citation>
    <scope>NUCLEOTIDE SEQUENCE [LARGE SCALE GENOMIC DNA]</scope>
    <source>
        <strain evidence="2 3">A4</strain>
    </source>
</reference>
<dbReference type="InterPro" id="IPR053176">
    <property type="entry name" value="T6SS_TssE1-like"/>
</dbReference>
<dbReference type="PANTHER" id="PTHR38595">
    <property type="entry name" value="CYTOPLASMIC PROTEIN-RELATED"/>
    <property type="match status" value="1"/>
</dbReference>
<dbReference type="InterPro" id="IPR017737">
    <property type="entry name" value="TssE1-like"/>
</dbReference>
<organism evidence="2 3">
    <name type="scientific">Billgrantia campisalis</name>
    <dbReference type="NCBI Taxonomy" id="74661"/>
    <lineage>
        <taxon>Bacteria</taxon>
        <taxon>Pseudomonadati</taxon>
        <taxon>Pseudomonadota</taxon>
        <taxon>Gammaproteobacteria</taxon>
        <taxon>Oceanospirillales</taxon>
        <taxon>Halomonadaceae</taxon>
        <taxon>Billgrantia</taxon>
    </lineage>
</organism>
<dbReference type="EMBL" id="JABFUC010000004">
    <property type="protein sequence ID" value="MCG6657491.1"/>
    <property type="molecule type" value="Genomic_DNA"/>
</dbReference>
<evidence type="ECO:0000313" key="2">
    <source>
        <dbReference type="EMBL" id="MCG6657491.1"/>
    </source>
</evidence>
<proteinExistence type="predicted"/>
<name>A0ABS9P7B4_9GAMM</name>
<dbReference type="PANTHER" id="PTHR38595:SF1">
    <property type="entry name" value="TYPE VI SECRETION SYSTEM COMPONENT TSSE1"/>
    <property type="match status" value="1"/>
</dbReference>
<dbReference type="SUPFAM" id="SSF160719">
    <property type="entry name" value="gpW/gp25-like"/>
    <property type="match status" value="1"/>
</dbReference>
<feature type="domain" description="IraD/Gp25-like" evidence="1">
    <location>
        <begin position="122"/>
        <end position="223"/>
    </location>
</feature>
<dbReference type="RefSeq" id="WP_238976626.1">
    <property type="nucleotide sequence ID" value="NZ_JABFUC010000004.1"/>
</dbReference>
<evidence type="ECO:0000259" key="1">
    <source>
        <dbReference type="Pfam" id="PF04965"/>
    </source>
</evidence>
<protein>
    <submittedName>
        <fullName evidence="2">Type VI secretion system baseplate subunit TssE</fullName>
    </submittedName>
</protein>
<dbReference type="NCBIfam" id="TIGR03357">
    <property type="entry name" value="VI_zyme"/>
    <property type="match status" value="1"/>
</dbReference>
<accession>A0ABS9P7B4</accession>
<keyword evidence="3" id="KW-1185">Reference proteome</keyword>
<evidence type="ECO:0000313" key="3">
    <source>
        <dbReference type="Proteomes" id="UP000814385"/>
    </source>
</evidence>
<dbReference type="InterPro" id="IPR007048">
    <property type="entry name" value="IraD/Gp25-like"/>
</dbReference>
<dbReference type="Proteomes" id="UP000814385">
    <property type="component" value="Unassembled WGS sequence"/>
</dbReference>
<sequence length="249" mass="28636">MPELLNREALQPSLLDRLTDRARFLERLGLAYRDEALDQAGLSRETLRDMLGTLGMVRVVEQDQEGIECWENHPEVRPFRQVLALRPRPEAPPLSALLEVRQRRLVANRDESRDDRVISSRRLRQLVLRDLGWLLNTGCLSDLVPLEGYPQVERSVLNYGVPETAGLNLSGTDAPRLAERLRSAIERFEPRIRHVLVTPLEQGDDDRLNTLVFLIEGELWGHPLPEQLYLHTELDLHDASIRVRDVAER</sequence>
<comment type="caution">
    <text evidence="2">The sequence shown here is derived from an EMBL/GenBank/DDBJ whole genome shotgun (WGS) entry which is preliminary data.</text>
</comment>